<feature type="domain" description="Aminotransferase class I/classII large" evidence="6">
    <location>
        <begin position="47"/>
        <end position="377"/>
    </location>
</feature>
<name>A0A1H7T305_STRJI</name>
<dbReference type="InterPro" id="IPR050087">
    <property type="entry name" value="AON_synthase_class-II"/>
</dbReference>
<gene>
    <name evidence="7" type="ORF">SAMN05414137_11322</name>
</gene>
<keyword evidence="4" id="KW-0663">Pyridoxal phosphate</keyword>
<dbReference type="GO" id="GO:0030170">
    <property type="term" value="F:pyridoxal phosphate binding"/>
    <property type="evidence" value="ECO:0007669"/>
    <property type="project" value="InterPro"/>
</dbReference>
<evidence type="ECO:0000256" key="1">
    <source>
        <dbReference type="ARBA" id="ARBA00001933"/>
    </source>
</evidence>
<dbReference type="SUPFAM" id="SSF53383">
    <property type="entry name" value="PLP-dependent transferases"/>
    <property type="match status" value="1"/>
</dbReference>
<evidence type="ECO:0000313" key="8">
    <source>
        <dbReference type="Proteomes" id="UP000183015"/>
    </source>
</evidence>
<dbReference type="OrthoDB" id="9807157at2"/>
<evidence type="ECO:0000256" key="2">
    <source>
        <dbReference type="ARBA" id="ARBA00013187"/>
    </source>
</evidence>
<dbReference type="PANTHER" id="PTHR13693">
    <property type="entry name" value="CLASS II AMINOTRANSFERASE/8-AMINO-7-OXONONANOATE SYNTHASE"/>
    <property type="match status" value="1"/>
</dbReference>
<comment type="catalytic activity">
    <reaction evidence="5">
        <text>6-carboxyhexanoyl-[ACP] + L-alanine + H(+) = (8S)-8-amino-7-oxononanoate + holo-[ACP] + CO2</text>
        <dbReference type="Rhea" id="RHEA:42288"/>
        <dbReference type="Rhea" id="RHEA-COMP:9685"/>
        <dbReference type="Rhea" id="RHEA-COMP:9955"/>
        <dbReference type="ChEBI" id="CHEBI:15378"/>
        <dbReference type="ChEBI" id="CHEBI:16526"/>
        <dbReference type="ChEBI" id="CHEBI:57972"/>
        <dbReference type="ChEBI" id="CHEBI:64479"/>
        <dbReference type="ChEBI" id="CHEBI:78846"/>
        <dbReference type="ChEBI" id="CHEBI:149468"/>
        <dbReference type="EC" id="2.3.1.47"/>
    </reaction>
</comment>
<reference evidence="8" key="1">
    <citation type="submission" date="2016-10" db="EMBL/GenBank/DDBJ databases">
        <authorList>
            <person name="Varghese N."/>
        </authorList>
    </citation>
    <scope>NUCLEOTIDE SEQUENCE [LARGE SCALE GENOMIC DNA]</scope>
    <source>
        <strain evidence="8">DSM 45096 / BCRC 16803 / CGMCC 4.1857 / CIP 109030 / JCM 12277 / KCTC 19219 / NBRC 100920 / 33214</strain>
    </source>
</reference>
<dbReference type="eggNOG" id="COG0156">
    <property type="taxonomic scope" value="Bacteria"/>
</dbReference>
<dbReference type="EC" id="2.3.1.47" evidence="2"/>
<accession>A0A1H7T305</accession>
<protein>
    <recommendedName>
        <fullName evidence="2">8-amino-7-oxononanoate synthase</fullName>
        <ecNumber evidence="2">2.3.1.47</ecNumber>
    </recommendedName>
</protein>
<proteinExistence type="predicted"/>
<dbReference type="STRING" id="235985.SAMN05414137_11322"/>
<evidence type="ECO:0000259" key="6">
    <source>
        <dbReference type="Pfam" id="PF00155"/>
    </source>
</evidence>
<dbReference type="EMBL" id="FOAZ01000013">
    <property type="protein sequence ID" value="SEL78656.1"/>
    <property type="molecule type" value="Genomic_DNA"/>
</dbReference>
<dbReference type="RefSeq" id="WP_042444060.1">
    <property type="nucleotide sequence ID" value="NZ_BBPN01000006.1"/>
</dbReference>
<dbReference type="Gene3D" id="3.90.1150.10">
    <property type="entry name" value="Aspartate Aminotransferase, domain 1"/>
    <property type="match status" value="1"/>
</dbReference>
<comment type="cofactor">
    <cofactor evidence="1">
        <name>pyridoxal 5'-phosphate</name>
        <dbReference type="ChEBI" id="CHEBI:597326"/>
    </cofactor>
</comment>
<dbReference type="InterPro" id="IPR004839">
    <property type="entry name" value="Aminotransferase_I/II_large"/>
</dbReference>
<keyword evidence="3" id="KW-0808">Transferase</keyword>
<organism evidence="7 8">
    <name type="scientific">Streptacidiphilus jiangxiensis</name>
    <dbReference type="NCBI Taxonomy" id="235985"/>
    <lineage>
        <taxon>Bacteria</taxon>
        <taxon>Bacillati</taxon>
        <taxon>Actinomycetota</taxon>
        <taxon>Actinomycetes</taxon>
        <taxon>Kitasatosporales</taxon>
        <taxon>Streptomycetaceae</taxon>
        <taxon>Streptacidiphilus</taxon>
    </lineage>
</organism>
<keyword evidence="8" id="KW-1185">Reference proteome</keyword>
<dbReference type="AlphaFoldDB" id="A0A1H7T305"/>
<sequence length="413" mass="44010">MNRPPRLPAGFRERIDHFYAARVQGAWDGRWIFEGSIPGPGSVCVTNNDYLALAHDRRITCAMTRALASRGSATLMSGVFLADGDPQALLEQRLAAHLGYPTGVLCQSGWAANAGLLQTIAGPDTPVYVDVLAHMSLWAGARSAGATVHPFRHNDPGHLARLVARHGRGVVLVDSVYSTDGSVSPLAEIAASSRAADCVLVVDESHSLGTHGPRGAGMVAELGISENVHFITASLSKAFAGRAGIIAAGEPRFARYFKMSSYPAIFSSTLLPHDVAGLAAALDVVRAEQWRRDRLHQVAALVRGGLIDTGLNLRDSRSQIVSIEAGGEREVMRLRDDLEREGIFGSVFCPPATVRRRSMVRLSLHAALTDVDAERIVVACRAVVGASRRPPASARRLLRASTGSGLLAGKARD</sequence>
<evidence type="ECO:0000256" key="4">
    <source>
        <dbReference type="ARBA" id="ARBA00022898"/>
    </source>
</evidence>
<dbReference type="InterPro" id="IPR015421">
    <property type="entry name" value="PyrdxlP-dep_Trfase_major"/>
</dbReference>
<dbReference type="Proteomes" id="UP000183015">
    <property type="component" value="Unassembled WGS sequence"/>
</dbReference>
<evidence type="ECO:0000256" key="3">
    <source>
        <dbReference type="ARBA" id="ARBA00022679"/>
    </source>
</evidence>
<dbReference type="NCBIfam" id="NF005526">
    <property type="entry name" value="PRK07179.1"/>
    <property type="match status" value="1"/>
</dbReference>
<evidence type="ECO:0000313" key="7">
    <source>
        <dbReference type="EMBL" id="SEL78656.1"/>
    </source>
</evidence>
<dbReference type="InterPro" id="IPR015422">
    <property type="entry name" value="PyrdxlP-dep_Trfase_small"/>
</dbReference>
<dbReference type="InterPro" id="IPR015424">
    <property type="entry name" value="PyrdxlP-dep_Trfase"/>
</dbReference>
<dbReference type="GO" id="GO:0008710">
    <property type="term" value="F:8-amino-7-oxononanoate synthase activity"/>
    <property type="evidence" value="ECO:0007669"/>
    <property type="project" value="UniProtKB-EC"/>
</dbReference>
<dbReference type="Gene3D" id="3.40.640.10">
    <property type="entry name" value="Type I PLP-dependent aspartate aminotransferase-like (Major domain)"/>
    <property type="match status" value="1"/>
</dbReference>
<dbReference type="GO" id="GO:0009102">
    <property type="term" value="P:biotin biosynthetic process"/>
    <property type="evidence" value="ECO:0007669"/>
    <property type="project" value="TreeGrafter"/>
</dbReference>
<dbReference type="Pfam" id="PF00155">
    <property type="entry name" value="Aminotran_1_2"/>
    <property type="match status" value="1"/>
</dbReference>
<dbReference type="PANTHER" id="PTHR13693:SF100">
    <property type="entry name" value="8-AMINO-7-OXONONANOATE SYNTHASE"/>
    <property type="match status" value="1"/>
</dbReference>
<evidence type="ECO:0000256" key="5">
    <source>
        <dbReference type="ARBA" id="ARBA00047715"/>
    </source>
</evidence>